<dbReference type="InterPro" id="IPR029058">
    <property type="entry name" value="AB_hydrolase_fold"/>
</dbReference>
<evidence type="ECO:0000256" key="5">
    <source>
        <dbReference type="ARBA" id="ARBA00022801"/>
    </source>
</evidence>
<keyword evidence="6" id="KW-0325">Glycoprotein</keyword>
<evidence type="ECO:0000256" key="4">
    <source>
        <dbReference type="ARBA" id="ARBA00022670"/>
    </source>
</evidence>
<feature type="non-terminal residue" evidence="7">
    <location>
        <position position="1"/>
    </location>
</feature>
<dbReference type="STRING" id="745531.A0A0C3RXC8"/>
<dbReference type="EC" id="3.4.16.5" evidence="2"/>
<evidence type="ECO:0000313" key="8">
    <source>
        <dbReference type="Proteomes" id="UP000053257"/>
    </source>
</evidence>
<evidence type="ECO:0000313" key="7">
    <source>
        <dbReference type="EMBL" id="KIP06476.1"/>
    </source>
</evidence>
<keyword evidence="5" id="KW-0378">Hydrolase</keyword>
<dbReference type="PANTHER" id="PTHR11802:SF113">
    <property type="entry name" value="SERINE CARBOXYPEPTIDASE CTSA-4.1"/>
    <property type="match status" value="1"/>
</dbReference>
<evidence type="ECO:0000256" key="3">
    <source>
        <dbReference type="ARBA" id="ARBA00022645"/>
    </source>
</evidence>
<dbReference type="Gene3D" id="1.10.287.410">
    <property type="match status" value="1"/>
</dbReference>
<organism evidence="7 8">
    <name type="scientific">Phlebiopsis gigantea (strain 11061_1 CR5-6)</name>
    <name type="common">White-rot fungus</name>
    <name type="synonym">Peniophora gigantea</name>
    <dbReference type="NCBI Taxonomy" id="745531"/>
    <lineage>
        <taxon>Eukaryota</taxon>
        <taxon>Fungi</taxon>
        <taxon>Dikarya</taxon>
        <taxon>Basidiomycota</taxon>
        <taxon>Agaricomycotina</taxon>
        <taxon>Agaricomycetes</taxon>
        <taxon>Polyporales</taxon>
        <taxon>Phanerochaetaceae</taxon>
        <taxon>Phlebiopsis</taxon>
    </lineage>
</organism>
<evidence type="ECO:0000256" key="2">
    <source>
        <dbReference type="ARBA" id="ARBA00012446"/>
    </source>
</evidence>
<dbReference type="GO" id="GO:0000324">
    <property type="term" value="C:fungal-type vacuole"/>
    <property type="evidence" value="ECO:0007669"/>
    <property type="project" value="TreeGrafter"/>
</dbReference>
<comment type="similarity">
    <text evidence="1">Belongs to the peptidase S10 family.</text>
</comment>
<keyword evidence="3" id="KW-0121">Carboxypeptidase</keyword>
<keyword evidence="8" id="KW-1185">Reference proteome</keyword>
<dbReference type="GO" id="GO:0004185">
    <property type="term" value="F:serine-type carboxypeptidase activity"/>
    <property type="evidence" value="ECO:0007669"/>
    <property type="project" value="UniProtKB-EC"/>
</dbReference>
<proteinExistence type="inferred from homology"/>
<name>A0A0C3RXC8_PHLG1</name>
<dbReference type="PRINTS" id="PR00724">
    <property type="entry name" value="CRBOXYPTASEC"/>
</dbReference>
<keyword evidence="4" id="KW-0645">Protease</keyword>
<sequence length="452" mass="50732">IVVERVQQKAYAQRQLRLTRPTLCDSSVKQYSGYFDIAEEKHLFFWFFEARHDPEHAPLMLWLNGGPGGSTIASGLLFENGPCRISSDTNDTVHNEHGWNEKTNIIYLEQPVGTGFSYGTLDSVGTLANLAEDVYVFLQLWMHRFPAHARKPLHIAGESWGGHYVPNIGHLIDEQNDRLIYAPRPGQLQLNLATLTIANGLTEPASQFGSEAEYMCGGAPYPPFEPTDRRCAAWHAGTPTCVRMINSCYKFQNNATCISATAFCWPLLFTHPFTESGKNFYDLREDCRDKESGLCYPEFRAIGQWLNRTSTKLALGVDPDYDFKIVNVDVQTAFYKKGQAMLNSAELLIPLVNKGIRLLAYAGDTDGVCNYMGVERWMTRLEHDLHVEFEHAPSVPWKTTSGRHVGDVRVAGPGAGNVTFVRVFDAGHMAPFDQPEATLDMITKWIDNEPFA</sequence>
<dbReference type="OrthoDB" id="443318at2759"/>
<dbReference type="PANTHER" id="PTHR11802">
    <property type="entry name" value="SERINE PROTEASE FAMILY S10 SERINE CARBOXYPEPTIDASE"/>
    <property type="match status" value="1"/>
</dbReference>
<dbReference type="GO" id="GO:0006508">
    <property type="term" value="P:proteolysis"/>
    <property type="evidence" value="ECO:0007669"/>
    <property type="project" value="UniProtKB-KW"/>
</dbReference>
<dbReference type="Gene3D" id="3.40.50.1820">
    <property type="entry name" value="alpha/beta hydrolase"/>
    <property type="match status" value="1"/>
</dbReference>
<dbReference type="Pfam" id="PF00450">
    <property type="entry name" value="Peptidase_S10"/>
    <property type="match status" value="1"/>
</dbReference>
<dbReference type="Proteomes" id="UP000053257">
    <property type="component" value="Unassembled WGS sequence"/>
</dbReference>
<reference evidence="7 8" key="1">
    <citation type="journal article" date="2014" name="PLoS Genet.">
        <title>Analysis of the Phlebiopsis gigantea genome, transcriptome and secretome provides insight into its pioneer colonization strategies of wood.</title>
        <authorList>
            <person name="Hori C."/>
            <person name="Ishida T."/>
            <person name="Igarashi K."/>
            <person name="Samejima M."/>
            <person name="Suzuki H."/>
            <person name="Master E."/>
            <person name="Ferreira P."/>
            <person name="Ruiz-Duenas F.J."/>
            <person name="Held B."/>
            <person name="Canessa P."/>
            <person name="Larrondo L.F."/>
            <person name="Schmoll M."/>
            <person name="Druzhinina I.S."/>
            <person name="Kubicek C.P."/>
            <person name="Gaskell J.A."/>
            <person name="Kersten P."/>
            <person name="St John F."/>
            <person name="Glasner J."/>
            <person name="Sabat G."/>
            <person name="Splinter BonDurant S."/>
            <person name="Syed K."/>
            <person name="Yadav J."/>
            <person name="Mgbeahuruike A.C."/>
            <person name="Kovalchuk A."/>
            <person name="Asiegbu F.O."/>
            <person name="Lackner G."/>
            <person name="Hoffmeister D."/>
            <person name="Rencoret J."/>
            <person name="Gutierrez A."/>
            <person name="Sun H."/>
            <person name="Lindquist E."/>
            <person name="Barry K."/>
            <person name="Riley R."/>
            <person name="Grigoriev I.V."/>
            <person name="Henrissat B."/>
            <person name="Kues U."/>
            <person name="Berka R.M."/>
            <person name="Martinez A.T."/>
            <person name="Covert S.F."/>
            <person name="Blanchette R.A."/>
            <person name="Cullen D."/>
        </authorList>
    </citation>
    <scope>NUCLEOTIDE SEQUENCE [LARGE SCALE GENOMIC DNA]</scope>
    <source>
        <strain evidence="7 8">11061_1 CR5-6</strain>
    </source>
</reference>
<evidence type="ECO:0000256" key="6">
    <source>
        <dbReference type="ARBA" id="ARBA00023180"/>
    </source>
</evidence>
<evidence type="ECO:0000256" key="1">
    <source>
        <dbReference type="ARBA" id="ARBA00009431"/>
    </source>
</evidence>
<dbReference type="SUPFAM" id="SSF53474">
    <property type="entry name" value="alpha/beta-Hydrolases"/>
    <property type="match status" value="1"/>
</dbReference>
<dbReference type="AlphaFoldDB" id="A0A0C3RXC8"/>
<dbReference type="HOGENOM" id="CLU_008523_10_4_1"/>
<dbReference type="PROSITE" id="PS00560">
    <property type="entry name" value="CARBOXYPEPT_SER_HIS"/>
    <property type="match status" value="1"/>
</dbReference>
<dbReference type="InterPro" id="IPR033124">
    <property type="entry name" value="Ser_caboxypep_his_AS"/>
</dbReference>
<accession>A0A0C3RXC8</accession>
<protein>
    <recommendedName>
        <fullName evidence="2">carboxypeptidase C</fullName>
        <ecNumber evidence="2">3.4.16.5</ecNumber>
    </recommendedName>
</protein>
<gene>
    <name evidence="7" type="ORF">PHLGIDRAFT_72656</name>
</gene>
<dbReference type="EMBL" id="KN840517">
    <property type="protein sequence ID" value="KIP06476.1"/>
    <property type="molecule type" value="Genomic_DNA"/>
</dbReference>
<dbReference type="InterPro" id="IPR001563">
    <property type="entry name" value="Peptidase_S10"/>
</dbReference>